<dbReference type="SUPFAM" id="SSF55729">
    <property type="entry name" value="Acyl-CoA N-acyltransferases (Nat)"/>
    <property type="match status" value="1"/>
</dbReference>
<dbReference type="Pfam" id="PF00583">
    <property type="entry name" value="Acetyltransf_1"/>
    <property type="match status" value="1"/>
</dbReference>
<keyword evidence="2" id="KW-0808">Transferase</keyword>
<evidence type="ECO:0000313" key="2">
    <source>
        <dbReference type="EMBL" id="QKS69899.1"/>
    </source>
</evidence>
<dbReference type="AlphaFoldDB" id="A0A859F9T8"/>
<dbReference type="KEGG" id="psua:FLK61_24265"/>
<protein>
    <submittedName>
        <fullName evidence="2">GNAT family N-acetyltransferase</fullName>
    </submittedName>
</protein>
<dbReference type="Proteomes" id="UP000318138">
    <property type="component" value="Chromosome"/>
</dbReference>
<dbReference type="Gene3D" id="3.40.630.30">
    <property type="match status" value="1"/>
</dbReference>
<dbReference type="RefSeq" id="WP_176007943.1">
    <property type="nucleotide sequence ID" value="NZ_CP041372.2"/>
</dbReference>
<dbReference type="GO" id="GO:0016747">
    <property type="term" value="F:acyltransferase activity, transferring groups other than amino-acyl groups"/>
    <property type="evidence" value="ECO:0007669"/>
    <property type="project" value="InterPro"/>
</dbReference>
<evidence type="ECO:0000259" key="1">
    <source>
        <dbReference type="PROSITE" id="PS51186"/>
    </source>
</evidence>
<proteinExistence type="predicted"/>
<dbReference type="PROSITE" id="PS51186">
    <property type="entry name" value="GNAT"/>
    <property type="match status" value="1"/>
</dbReference>
<organism evidence="2 3">
    <name type="scientific">Paenalkalicoccus suaedae</name>
    <dbReference type="NCBI Taxonomy" id="2592382"/>
    <lineage>
        <taxon>Bacteria</taxon>
        <taxon>Bacillati</taxon>
        <taxon>Bacillota</taxon>
        <taxon>Bacilli</taxon>
        <taxon>Bacillales</taxon>
        <taxon>Bacillaceae</taxon>
        <taxon>Paenalkalicoccus</taxon>
    </lineage>
</organism>
<gene>
    <name evidence="2" type="ORF">FLK61_24265</name>
</gene>
<evidence type="ECO:0000313" key="3">
    <source>
        <dbReference type="Proteomes" id="UP000318138"/>
    </source>
</evidence>
<name>A0A859F9T8_9BACI</name>
<reference evidence="3" key="1">
    <citation type="submission" date="2019-07" db="EMBL/GenBank/DDBJ databases">
        <title>Bacillus alkalisoli sp. nov. isolated from saline soil.</title>
        <authorList>
            <person name="Sun J.-Q."/>
            <person name="Xu L."/>
        </authorList>
    </citation>
    <scope>NUCLEOTIDE SEQUENCE [LARGE SCALE GENOMIC DNA]</scope>
    <source>
        <strain evidence="3">M4U3P1</strain>
    </source>
</reference>
<dbReference type="InterPro" id="IPR016181">
    <property type="entry name" value="Acyl_CoA_acyltransferase"/>
</dbReference>
<dbReference type="CDD" id="cd04301">
    <property type="entry name" value="NAT_SF"/>
    <property type="match status" value="1"/>
</dbReference>
<accession>A0A859F9T8</accession>
<sequence length="162" mass="18142">MQLVSRKTLSDETVRKFFVTHWGSSEMVISSGVYRCDELDGFAMQDTQGDLLGLVTFITYDKTLEIISLNSVREGEGVGGRLMKAVEEFAQSMSFSRISLITTNDNLHALRFYQKRGYVLCGIHLDAVAMARKYKPTIPLVSEDGIPIRDELELEKVLGEGV</sequence>
<dbReference type="EMBL" id="CP041372">
    <property type="protein sequence ID" value="QKS69899.1"/>
    <property type="molecule type" value="Genomic_DNA"/>
</dbReference>
<keyword evidence="3" id="KW-1185">Reference proteome</keyword>
<feature type="domain" description="N-acetyltransferase" evidence="1">
    <location>
        <begin position="1"/>
        <end position="139"/>
    </location>
</feature>
<dbReference type="InterPro" id="IPR000182">
    <property type="entry name" value="GNAT_dom"/>
</dbReference>